<proteinExistence type="predicted"/>
<protein>
    <recommendedName>
        <fullName evidence="3">Cyclic nucleotide-gated channel C-terminal leucine zipper domain-containing protein</fullName>
    </recommendedName>
</protein>
<keyword evidence="1" id="KW-0175">Coiled coil</keyword>
<feature type="domain" description="Cyclic nucleotide-gated channel C-terminal leucine zipper" evidence="3">
    <location>
        <begin position="12"/>
        <end position="80"/>
    </location>
</feature>
<dbReference type="Proteomes" id="UP001558613">
    <property type="component" value="Unassembled WGS sequence"/>
</dbReference>
<evidence type="ECO:0000256" key="2">
    <source>
        <dbReference type="SAM" id="MobiDB-lite"/>
    </source>
</evidence>
<name>A0ABR3MCF8_9TELE</name>
<dbReference type="EMBL" id="JAYMGO010000014">
    <property type="protein sequence ID" value="KAL1261348.1"/>
    <property type="molecule type" value="Genomic_DNA"/>
</dbReference>
<dbReference type="Gene3D" id="1.20.5.170">
    <property type="match status" value="1"/>
</dbReference>
<dbReference type="InterPro" id="IPR032406">
    <property type="entry name" value="CLZ_dom"/>
</dbReference>
<evidence type="ECO:0000313" key="5">
    <source>
        <dbReference type="Proteomes" id="UP001558613"/>
    </source>
</evidence>
<feature type="region of interest" description="Disordered" evidence="2">
    <location>
        <begin position="84"/>
        <end position="111"/>
    </location>
</feature>
<accession>A0ABR3MCF8</accession>
<evidence type="ECO:0000256" key="1">
    <source>
        <dbReference type="SAM" id="Coils"/>
    </source>
</evidence>
<reference evidence="4 5" key="1">
    <citation type="submission" date="2023-09" db="EMBL/GenBank/DDBJ databases">
        <authorList>
            <person name="Wang M."/>
        </authorList>
    </citation>
    <scope>NUCLEOTIDE SEQUENCE [LARGE SCALE GENOMIC DNA]</scope>
    <source>
        <strain evidence="4">GT-2023</strain>
        <tissue evidence="4">Liver</tissue>
    </source>
</reference>
<evidence type="ECO:0000259" key="3">
    <source>
        <dbReference type="Pfam" id="PF16526"/>
    </source>
</evidence>
<dbReference type="Pfam" id="PF16526">
    <property type="entry name" value="CLZ"/>
    <property type="match status" value="1"/>
</dbReference>
<sequence>MISLYPDAKKALEERGRQILLKEGLLEELDAGGMGEERVEEKVERLEASLEILQTRFARLLAEYTATQQRLKQRLTALECRTRHSGSGFLSDGNESTVDGDGTHSEVNIQL</sequence>
<feature type="coiled-coil region" evidence="1">
    <location>
        <begin position="36"/>
        <end position="81"/>
    </location>
</feature>
<organism evidence="4 5">
    <name type="scientific">Cirrhinus molitorella</name>
    <name type="common">mud carp</name>
    <dbReference type="NCBI Taxonomy" id="172907"/>
    <lineage>
        <taxon>Eukaryota</taxon>
        <taxon>Metazoa</taxon>
        <taxon>Chordata</taxon>
        <taxon>Craniata</taxon>
        <taxon>Vertebrata</taxon>
        <taxon>Euteleostomi</taxon>
        <taxon>Actinopterygii</taxon>
        <taxon>Neopterygii</taxon>
        <taxon>Teleostei</taxon>
        <taxon>Ostariophysi</taxon>
        <taxon>Cypriniformes</taxon>
        <taxon>Cyprinidae</taxon>
        <taxon>Labeoninae</taxon>
        <taxon>Labeonini</taxon>
        <taxon>Cirrhinus</taxon>
    </lineage>
</organism>
<gene>
    <name evidence="4" type="ORF">QQF64_006613</name>
</gene>
<keyword evidence="5" id="KW-1185">Reference proteome</keyword>
<evidence type="ECO:0000313" key="4">
    <source>
        <dbReference type="EMBL" id="KAL1261348.1"/>
    </source>
</evidence>
<comment type="caution">
    <text evidence="4">The sequence shown here is derived from an EMBL/GenBank/DDBJ whole genome shotgun (WGS) entry which is preliminary data.</text>
</comment>